<evidence type="ECO:0000313" key="3">
    <source>
        <dbReference type="Proteomes" id="UP000248857"/>
    </source>
</evidence>
<protein>
    <recommendedName>
        <fullName evidence="1">Nitroreductase domain-containing protein</fullName>
    </recommendedName>
</protein>
<dbReference type="NCBIfam" id="TIGR03605">
    <property type="entry name" value="antibiot_sagB"/>
    <property type="match status" value="2"/>
</dbReference>
<dbReference type="Gene3D" id="3.40.109.10">
    <property type="entry name" value="NADH Oxidase"/>
    <property type="match status" value="2"/>
</dbReference>
<dbReference type="AlphaFoldDB" id="A0A2W1JNY9"/>
<organism evidence="2 3">
    <name type="scientific">Acaryochloris thomasi RCC1774</name>
    <dbReference type="NCBI Taxonomy" id="1764569"/>
    <lineage>
        <taxon>Bacteria</taxon>
        <taxon>Bacillati</taxon>
        <taxon>Cyanobacteriota</taxon>
        <taxon>Cyanophyceae</taxon>
        <taxon>Acaryochloridales</taxon>
        <taxon>Acaryochloridaceae</taxon>
        <taxon>Acaryochloris</taxon>
        <taxon>Acaryochloris thomasi</taxon>
    </lineage>
</organism>
<keyword evidence="3" id="KW-1185">Reference proteome</keyword>
<dbReference type="PANTHER" id="PTHR42741">
    <property type="entry name" value="NITROREDUCTASE FAMILY PROTEIN"/>
    <property type="match status" value="1"/>
</dbReference>
<dbReference type="InterPro" id="IPR020051">
    <property type="entry name" value="SagB-type_dehydrogenase"/>
</dbReference>
<dbReference type="InterPro" id="IPR000415">
    <property type="entry name" value="Nitroreductase-like"/>
</dbReference>
<dbReference type="InterPro" id="IPR029479">
    <property type="entry name" value="Nitroreductase"/>
</dbReference>
<evidence type="ECO:0000259" key="1">
    <source>
        <dbReference type="Pfam" id="PF00881"/>
    </source>
</evidence>
<dbReference type="Pfam" id="PF00881">
    <property type="entry name" value="Nitroreductase"/>
    <property type="match status" value="2"/>
</dbReference>
<dbReference type="RefSeq" id="WP_110984022.1">
    <property type="nucleotide sequence ID" value="NZ_CAWNWM010000001.1"/>
</dbReference>
<dbReference type="OrthoDB" id="9801593at2"/>
<gene>
    <name evidence="2" type="ORF">C1752_00029</name>
</gene>
<dbReference type="EMBL" id="PQWO01000001">
    <property type="protein sequence ID" value="PZD75058.1"/>
    <property type="molecule type" value="Genomic_DNA"/>
</dbReference>
<comment type="caution">
    <text evidence="2">The sequence shown here is derived from an EMBL/GenBank/DDBJ whole genome shotgun (WGS) entry which is preliminary data.</text>
</comment>
<sequence>MSDVHPSIAQHYHQRTKYDPETINQRGRALDFSQQPVPFKTYKVGTEIDLKPYLEGEPVTDPQMRQRQRLSHLLYHSYGVTAVVPYPNNPFYMRAAPSAGGLYPAEIYLIAREDAVLPTGLYNYQVQTHSLWRFWDNQVWSALEEACLWHPALASTQVVLVITAVFWRSAWRYEDRAYRRIFLDSGHLLGNIELAAAMNDYRPHLMGGFVDEALNQLLYLDEDQEGAIAAIALADLLEINQNLQPTPTALPSETDTSYPEILDGELLHYCHEASEVYALDAAYPKDRLILCAEDKYNFPFCLKVPTTSEPIQWGDSLTELATTIRGRRSTRRFTGDAITLPDLSALLDFTYHPEHYQDQGLDPQPDTFDLSLIQTFVAVSDVTGLEAGCYYYAAQAKELRQIRFKNFRRELHYLCLQQDLGRDAAAVVFHTADLGVAIATYGDRAYRYLHMDAGYLGQRLNLAAIRLQLGVSGIAGFFDDHVNEVLGIPTDEAVLYITTLGQPPAS</sequence>
<dbReference type="SUPFAM" id="SSF55469">
    <property type="entry name" value="FMN-dependent nitroreductase-like"/>
    <property type="match status" value="2"/>
</dbReference>
<dbReference type="PANTHER" id="PTHR42741:SF3">
    <property type="entry name" value="NITROREDUCTASE FAMILY PROTEIN"/>
    <property type="match status" value="1"/>
</dbReference>
<dbReference type="Proteomes" id="UP000248857">
    <property type="component" value="Unassembled WGS sequence"/>
</dbReference>
<feature type="domain" description="Nitroreductase" evidence="1">
    <location>
        <begin position="324"/>
        <end position="501"/>
    </location>
</feature>
<evidence type="ECO:0000313" key="2">
    <source>
        <dbReference type="EMBL" id="PZD75058.1"/>
    </source>
</evidence>
<proteinExistence type="predicted"/>
<dbReference type="CDD" id="cd02142">
    <property type="entry name" value="McbC_SagB-like_oxidoreductase"/>
    <property type="match status" value="2"/>
</dbReference>
<accession>A0A2W1JNY9</accession>
<dbReference type="GO" id="GO:0016491">
    <property type="term" value="F:oxidoreductase activity"/>
    <property type="evidence" value="ECO:0007669"/>
    <property type="project" value="InterPro"/>
</dbReference>
<feature type="domain" description="Nitroreductase" evidence="1">
    <location>
        <begin position="94"/>
        <end position="230"/>
    </location>
</feature>
<reference evidence="2 3" key="1">
    <citation type="journal article" date="2018" name="Sci. Rep.">
        <title>A novel species of the marine cyanobacterium Acaryochloris with a unique pigment content and lifestyle.</title>
        <authorList>
            <person name="Partensky F."/>
            <person name="Six C."/>
            <person name="Ratin M."/>
            <person name="Garczarek L."/>
            <person name="Vaulot D."/>
            <person name="Probert I."/>
            <person name="Calteau A."/>
            <person name="Gourvil P."/>
            <person name="Marie D."/>
            <person name="Grebert T."/>
            <person name="Bouchier C."/>
            <person name="Le Panse S."/>
            <person name="Gachenot M."/>
            <person name="Rodriguez F."/>
            <person name="Garrido J.L."/>
        </authorList>
    </citation>
    <scope>NUCLEOTIDE SEQUENCE [LARGE SCALE GENOMIC DNA]</scope>
    <source>
        <strain evidence="2 3">RCC1774</strain>
    </source>
</reference>
<name>A0A2W1JNY9_9CYAN</name>